<name>A0AAN9KNY8_CANGL</name>
<organism evidence="1 2">
    <name type="scientific">Canavalia gladiata</name>
    <name type="common">Sword bean</name>
    <name type="synonym">Dolichos gladiatus</name>
    <dbReference type="NCBI Taxonomy" id="3824"/>
    <lineage>
        <taxon>Eukaryota</taxon>
        <taxon>Viridiplantae</taxon>
        <taxon>Streptophyta</taxon>
        <taxon>Embryophyta</taxon>
        <taxon>Tracheophyta</taxon>
        <taxon>Spermatophyta</taxon>
        <taxon>Magnoliopsida</taxon>
        <taxon>eudicotyledons</taxon>
        <taxon>Gunneridae</taxon>
        <taxon>Pentapetalae</taxon>
        <taxon>rosids</taxon>
        <taxon>fabids</taxon>
        <taxon>Fabales</taxon>
        <taxon>Fabaceae</taxon>
        <taxon>Papilionoideae</taxon>
        <taxon>50 kb inversion clade</taxon>
        <taxon>NPAAA clade</taxon>
        <taxon>indigoferoid/millettioid clade</taxon>
        <taxon>Phaseoleae</taxon>
        <taxon>Canavalia</taxon>
    </lineage>
</organism>
<comment type="caution">
    <text evidence="1">The sequence shown here is derived from an EMBL/GenBank/DDBJ whole genome shotgun (WGS) entry which is preliminary data.</text>
</comment>
<dbReference type="AlphaFoldDB" id="A0AAN9KNY8"/>
<evidence type="ECO:0000313" key="1">
    <source>
        <dbReference type="EMBL" id="KAK7321175.1"/>
    </source>
</evidence>
<keyword evidence="2" id="KW-1185">Reference proteome</keyword>
<evidence type="ECO:0000313" key="2">
    <source>
        <dbReference type="Proteomes" id="UP001367508"/>
    </source>
</evidence>
<dbReference type="Proteomes" id="UP001367508">
    <property type="component" value="Unassembled WGS sequence"/>
</dbReference>
<protein>
    <submittedName>
        <fullName evidence="1">Uncharacterized protein</fullName>
    </submittedName>
</protein>
<accession>A0AAN9KNY8</accession>
<reference evidence="1 2" key="1">
    <citation type="submission" date="2024-01" db="EMBL/GenBank/DDBJ databases">
        <title>The genomes of 5 underutilized Papilionoideae crops provide insights into root nodulation and disease resistanc.</title>
        <authorList>
            <person name="Jiang F."/>
        </authorList>
    </citation>
    <scope>NUCLEOTIDE SEQUENCE [LARGE SCALE GENOMIC DNA]</scope>
    <source>
        <strain evidence="1">LVBAO_FW01</strain>
        <tissue evidence="1">Leaves</tissue>
    </source>
</reference>
<sequence>MLEEKERHLNPLREDFGCEKGKRNMRDHREGGWRFLTVPDLVGVRTQGLSWLTRNQHLRFWAKATFNGRGCAGVHKLLFCEIREIVFVTFSAKSCYFQI</sequence>
<dbReference type="EMBL" id="JAYMYQ010000007">
    <property type="protein sequence ID" value="KAK7321175.1"/>
    <property type="molecule type" value="Genomic_DNA"/>
</dbReference>
<gene>
    <name evidence="1" type="ORF">VNO77_31536</name>
</gene>
<proteinExistence type="predicted"/>